<dbReference type="GO" id="GO:0033617">
    <property type="term" value="P:mitochondrial respiratory chain complex IV assembly"/>
    <property type="evidence" value="ECO:0007669"/>
    <property type="project" value="TreeGrafter"/>
</dbReference>
<sequence length="107" mass="12602">MPTFQSKPYRQSQALNPLVTKVKKHPFLFFGLPFIGIIVGGSFALSQITQTRFDHRDMRHSKVAKEEALGMDKNRRKLSLQEEYWRLQSKTEEEWEQVRIERPPGVE</sequence>
<keyword evidence="6 11" id="KW-0812">Transmembrane</keyword>
<evidence type="ECO:0000256" key="11">
    <source>
        <dbReference type="SAM" id="Phobius"/>
    </source>
</evidence>
<dbReference type="InterPro" id="IPR020164">
    <property type="entry name" value="Cyt_c_Oxase_assmbl_COX16"/>
</dbReference>
<evidence type="ECO:0000256" key="4">
    <source>
        <dbReference type="ARBA" id="ARBA00015368"/>
    </source>
</evidence>
<evidence type="ECO:0000256" key="8">
    <source>
        <dbReference type="ARBA" id="ARBA00022989"/>
    </source>
</evidence>
<dbReference type="EMBL" id="LK023342">
    <property type="protein sequence ID" value="CDS10825.1"/>
    <property type="molecule type" value="Genomic_DNA"/>
</dbReference>
<dbReference type="Pfam" id="PF14138">
    <property type="entry name" value="COX16"/>
    <property type="match status" value="1"/>
</dbReference>
<dbReference type="PANTHER" id="PTHR17130">
    <property type="entry name" value="MITOCHONDRIAL OUTER MEMBRANE PROTEIN 25"/>
    <property type="match status" value="1"/>
</dbReference>
<accession>A0A077WU14</accession>
<reference evidence="12" key="1">
    <citation type="journal article" date="2014" name="Genome Announc.">
        <title>De novo whole-genome sequence and genome annotation of Lichtheimia ramosa.</title>
        <authorList>
            <person name="Linde J."/>
            <person name="Schwartze V."/>
            <person name="Binder U."/>
            <person name="Lass-Florl C."/>
            <person name="Voigt K."/>
            <person name="Horn F."/>
        </authorList>
    </citation>
    <scope>NUCLEOTIDE SEQUENCE</scope>
    <source>
        <strain evidence="12">JMRC FSU:6197</strain>
    </source>
</reference>
<dbReference type="GO" id="GO:0005743">
    <property type="term" value="C:mitochondrial inner membrane"/>
    <property type="evidence" value="ECO:0007669"/>
    <property type="project" value="UniProtKB-SubCell"/>
</dbReference>
<evidence type="ECO:0000256" key="2">
    <source>
        <dbReference type="ARBA" id="ARBA00004434"/>
    </source>
</evidence>
<name>A0A077WU14_9FUNG</name>
<gene>
    <name evidence="12" type="ORF">LRAMOSA11311</name>
</gene>
<evidence type="ECO:0000256" key="10">
    <source>
        <dbReference type="ARBA" id="ARBA00023136"/>
    </source>
</evidence>
<evidence type="ECO:0000256" key="7">
    <source>
        <dbReference type="ARBA" id="ARBA00022792"/>
    </source>
</evidence>
<evidence type="ECO:0000256" key="9">
    <source>
        <dbReference type="ARBA" id="ARBA00023128"/>
    </source>
</evidence>
<organism evidence="12">
    <name type="scientific">Lichtheimia ramosa</name>
    <dbReference type="NCBI Taxonomy" id="688394"/>
    <lineage>
        <taxon>Eukaryota</taxon>
        <taxon>Fungi</taxon>
        <taxon>Fungi incertae sedis</taxon>
        <taxon>Mucoromycota</taxon>
        <taxon>Mucoromycotina</taxon>
        <taxon>Mucoromycetes</taxon>
        <taxon>Mucorales</taxon>
        <taxon>Lichtheimiaceae</taxon>
        <taxon>Lichtheimia</taxon>
    </lineage>
</organism>
<comment type="similarity">
    <text evidence="3">Belongs to the COX16 family.</text>
</comment>
<protein>
    <recommendedName>
        <fullName evidence="4">Cytochrome c oxidase assembly protein COX16, mitochondrial</fullName>
    </recommendedName>
    <alternativeName>
        <fullName evidence="5">Cytochrome c oxidase assembly protein cox16, mitochondrial</fullName>
    </alternativeName>
</protein>
<evidence type="ECO:0000256" key="3">
    <source>
        <dbReference type="ARBA" id="ARBA00008370"/>
    </source>
</evidence>
<dbReference type="AlphaFoldDB" id="A0A077WU14"/>
<comment type="subcellular location">
    <subcellularLocation>
        <location evidence="2">Mitochondrion inner membrane</location>
        <topology evidence="2">Single-pass membrane protein</topology>
    </subcellularLocation>
</comment>
<dbReference type="OrthoDB" id="5516033at2759"/>
<keyword evidence="7" id="KW-0999">Mitochondrion inner membrane</keyword>
<keyword evidence="8 11" id="KW-1133">Transmembrane helix</keyword>
<keyword evidence="10 11" id="KW-0472">Membrane</keyword>
<evidence type="ECO:0000256" key="6">
    <source>
        <dbReference type="ARBA" id="ARBA00022692"/>
    </source>
</evidence>
<evidence type="ECO:0000256" key="5">
    <source>
        <dbReference type="ARBA" id="ARBA00019222"/>
    </source>
</evidence>
<evidence type="ECO:0000313" key="12">
    <source>
        <dbReference type="EMBL" id="CDS10825.1"/>
    </source>
</evidence>
<feature type="transmembrane region" description="Helical" evidence="11">
    <location>
        <begin position="27"/>
        <end position="49"/>
    </location>
</feature>
<dbReference type="PANTHER" id="PTHR17130:SF14">
    <property type="entry name" value="CYTOCHROME C OXIDASE ASSEMBLY PROTEIN COX16 HOMOLOG, MITOCHONDRIAL"/>
    <property type="match status" value="1"/>
</dbReference>
<comment type="function">
    <text evidence="1">Required for the assembly of the mitochondrial respiratory chain complex IV (CIV), also known as cytochrome c oxidase. May participate in merging the COX1 and COX2 assembly lines.</text>
</comment>
<evidence type="ECO:0000256" key="1">
    <source>
        <dbReference type="ARBA" id="ARBA00002490"/>
    </source>
</evidence>
<keyword evidence="9" id="KW-0496">Mitochondrion</keyword>
<proteinExistence type="inferred from homology"/>